<keyword evidence="3" id="KW-1185">Reference proteome</keyword>
<keyword evidence="1" id="KW-1133">Transmembrane helix</keyword>
<protein>
    <submittedName>
        <fullName evidence="2">Uncharacterized protein</fullName>
    </submittedName>
</protein>
<gene>
    <name evidence="2" type="ORF">AYJ05_07805</name>
</gene>
<keyword evidence="1" id="KW-0472">Membrane</keyword>
<comment type="caution">
    <text evidence="2">The sequence shown here is derived from an EMBL/GenBank/DDBJ whole genome shotgun (WGS) entry which is preliminary data.</text>
</comment>
<feature type="transmembrane region" description="Helical" evidence="1">
    <location>
        <begin position="59"/>
        <end position="81"/>
    </location>
</feature>
<dbReference type="STRING" id="1705.CA21670_04920"/>
<dbReference type="AlphaFoldDB" id="A0A177IAJ4"/>
<accession>A0A177IAJ4</accession>
<proteinExistence type="predicted"/>
<reference evidence="3" key="1">
    <citation type="submission" date="2016-02" db="EMBL/GenBank/DDBJ databases">
        <authorList>
            <person name="Kaur G."/>
            <person name="Nair G.R."/>
            <person name="Mayilraj S."/>
        </authorList>
    </citation>
    <scope>NUCLEOTIDE SEQUENCE [LARGE SCALE GENOMIC DNA]</scope>
    <source>
        <strain evidence="3">GA-15</strain>
    </source>
</reference>
<sequence length="82" mass="8449">MTTVIRIPLYVRLESMLPVALALSGAGVASGPIFAMMIRGAGASPPEASMPTALLTPKLSATFVITNLLTAMLAGYAMTIIL</sequence>
<keyword evidence="1" id="KW-0812">Transmembrane</keyword>
<name>A0A177IAJ4_9CORY</name>
<organism evidence="2 3">
    <name type="scientific">Corynebacterium stationis</name>
    <dbReference type="NCBI Taxonomy" id="1705"/>
    <lineage>
        <taxon>Bacteria</taxon>
        <taxon>Bacillati</taxon>
        <taxon>Actinomycetota</taxon>
        <taxon>Actinomycetes</taxon>
        <taxon>Mycobacteriales</taxon>
        <taxon>Corynebacteriaceae</taxon>
        <taxon>Corynebacterium</taxon>
    </lineage>
</organism>
<evidence type="ECO:0000313" key="2">
    <source>
        <dbReference type="EMBL" id="OAH25115.1"/>
    </source>
</evidence>
<evidence type="ECO:0000256" key="1">
    <source>
        <dbReference type="SAM" id="Phobius"/>
    </source>
</evidence>
<dbReference type="EMBL" id="LSTQ01000026">
    <property type="protein sequence ID" value="OAH25115.1"/>
    <property type="molecule type" value="Genomic_DNA"/>
</dbReference>
<dbReference type="Proteomes" id="UP000076947">
    <property type="component" value="Unassembled WGS sequence"/>
</dbReference>
<evidence type="ECO:0000313" key="3">
    <source>
        <dbReference type="Proteomes" id="UP000076947"/>
    </source>
</evidence>